<evidence type="ECO:0000313" key="3">
    <source>
        <dbReference type="Proteomes" id="UP000288805"/>
    </source>
</evidence>
<protein>
    <submittedName>
        <fullName evidence="2">Uncharacterized protein</fullName>
    </submittedName>
</protein>
<dbReference type="AlphaFoldDB" id="A0A438FVM3"/>
<accession>A0A438FVM3</accession>
<name>A0A438FVM3_VITVI</name>
<dbReference type="EMBL" id="QGNW01000727">
    <property type="protein sequence ID" value="RVW64001.1"/>
    <property type="molecule type" value="Genomic_DNA"/>
</dbReference>
<reference evidence="2 3" key="1">
    <citation type="journal article" date="2018" name="PLoS Genet.">
        <title>Population sequencing reveals clonal diversity and ancestral inbreeding in the grapevine cultivar Chardonnay.</title>
        <authorList>
            <person name="Roach M.J."/>
            <person name="Johnson D.L."/>
            <person name="Bohlmann J."/>
            <person name="van Vuuren H.J."/>
            <person name="Jones S.J."/>
            <person name="Pretorius I.S."/>
            <person name="Schmidt S.A."/>
            <person name="Borneman A.R."/>
        </authorList>
    </citation>
    <scope>NUCLEOTIDE SEQUENCE [LARGE SCALE GENOMIC DNA]</scope>
    <source>
        <strain evidence="3">cv. Chardonnay</strain>
        <tissue evidence="2">Leaf</tissue>
    </source>
</reference>
<gene>
    <name evidence="2" type="ORF">CK203_049380</name>
</gene>
<comment type="caution">
    <text evidence="2">The sequence shown here is derived from an EMBL/GenBank/DDBJ whole genome shotgun (WGS) entry which is preliminary data.</text>
</comment>
<feature type="compositionally biased region" description="Pro residues" evidence="1">
    <location>
        <begin position="1"/>
        <end position="10"/>
    </location>
</feature>
<sequence length="103" mass="11451">MPRPSNPPLEAPLRHLLRTPPFPHLRGTPSQRRYPTRRPPTDLCHPPPSQEACFSATCEEDQVLGPGEPSQTPQAEPPTEDSQIPVGIPLETVIRRPMIADHL</sequence>
<evidence type="ECO:0000313" key="2">
    <source>
        <dbReference type="EMBL" id="RVW64001.1"/>
    </source>
</evidence>
<dbReference type="Proteomes" id="UP000288805">
    <property type="component" value="Unassembled WGS sequence"/>
</dbReference>
<proteinExistence type="predicted"/>
<evidence type="ECO:0000256" key="1">
    <source>
        <dbReference type="SAM" id="MobiDB-lite"/>
    </source>
</evidence>
<organism evidence="2 3">
    <name type="scientific">Vitis vinifera</name>
    <name type="common">Grape</name>
    <dbReference type="NCBI Taxonomy" id="29760"/>
    <lineage>
        <taxon>Eukaryota</taxon>
        <taxon>Viridiplantae</taxon>
        <taxon>Streptophyta</taxon>
        <taxon>Embryophyta</taxon>
        <taxon>Tracheophyta</taxon>
        <taxon>Spermatophyta</taxon>
        <taxon>Magnoliopsida</taxon>
        <taxon>eudicotyledons</taxon>
        <taxon>Gunneridae</taxon>
        <taxon>Pentapetalae</taxon>
        <taxon>rosids</taxon>
        <taxon>Vitales</taxon>
        <taxon>Vitaceae</taxon>
        <taxon>Viteae</taxon>
        <taxon>Vitis</taxon>
    </lineage>
</organism>
<feature type="region of interest" description="Disordered" evidence="1">
    <location>
        <begin position="1"/>
        <end position="87"/>
    </location>
</feature>